<evidence type="ECO:0000313" key="1">
    <source>
        <dbReference type="EMBL" id="EOO37984.1"/>
    </source>
</evidence>
<dbReference type="EMBL" id="AHFB01000026">
    <property type="protein sequence ID" value="EOO37984.1"/>
    <property type="molecule type" value="Genomic_DNA"/>
</dbReference>
<evidence type="ECO:0000313" key="2">
    <source>
        <dbReference type="Proteomes" id="UP000014018"/>
    </source>
</evidence>
<proteinExistence type="predicted"/>
<protein>
    <submittedName>
        <fullName evidence="1">Uncharacterized protein</fullName>
    </submittedName>
</protein>
<accession>A0A9W5V4D6</accession>
<dbReference type="AlphaFoldDB" id="A0A9W5V4D6"/>
<sequence length="36" mass="4259">MTNIVQTNGMKKLVCFYEEWQKHGDAENSLKLFEII</sequence>
<organism evidence="1 2">
    <name type="scientific">Bacillus cereus VD133</name>
    <dbReference type="NCBI Taxonomy" id="1053233"/>
    <lineage>
        <taxon>Bacteria</taxon>
        <taxon>Bacillati</taxon>
        <taxon>Bacillota</taxon>
        <taxon>Bacilli</taxon>
        <taxon>Bacillales</taxon>
        <taxon>Bacillaceae</taxon>
        <taxon>Bacillus</taxon>
        <taxon>Bacillus cereus group</taxon>
    </lineage>
</organism>
<gene>
    <name evidence="1" type="ORF">IIU_01071</name>
</gene>
<reference evidence="1 2" key="1">
    <citation type="submission" date="2012-12" db="EMBL/GenBank/DDBJ databases">
        <title>The Genome Sequence of Bacillus cereus VD133.</title>
        <authorList>
            <consortium name="The Broad Institute Genome Sequencing Platform"/>
            <consortium name="The Broad Institute Genome Sequencing Center for Infectious Disease"/>
            <person name="Feldgarden M."/>
            <person name="Van der Auwera G.A."/>
            <person name="Mahillon J."/>
            <person name="Duprez V."/>
            <person name="Timmery S."/>
            <person name="Mattelet C."/>
            <person name="Dierick K."/>
            <person name="Sun M."/>
            <person name="Yu Z."/>
            <person name="Zhu L."/>
            <person name="Hu X."/>
            <person name="Shank E.B."/>
            <person name="Swiecicka I."/>
            <person name="Hansen B.M."/>
            <person name="Andrup L."/>
            <person name="Walker B."/>
            <person name="Young S.K."/>
            <person name="Zeng Q."/>
            <person name="Gargeya S."/>
            <person name="Fitzgerald M."/>
            <person name="Haas B."/>
            <person name="Abouelleil A."/>
            <person name="Alvarado L."/>
            <person name="Arachchi H.M."/>
            <person name="Berlin A.M."/>
            <person name="Chapman S.B."/>
            <person name="Dewar J."/>
            <person name="Goldberg J."/>
            <person name="Griggs A."/>
            <person name="Gujja S."/>
            <person name="Hansen M."/>
            <person name="Howarth C."/>
            <person name="Imamovic A."/>
            <person name="Larimer J."/>
            <person name="McCowan C."/>
            <person name="Murphy C."/>
            <person name="Neiman D."/>
            <person name="Pearson M."/>
            <person name="Priest M."/>
            <person name="Roberts A."/>
            <person name="Saif S."/>
            <person name="Shea T."/>
            <person name="Sisk P."/>
            <person name="Sykes S."/>
            <person name="Wortman J."/>
            <person name="Nusbaum C."/>
            <person name="Birren B."/>
        </authorList>
    </citation>
    <scope>NUCLEOTIDE SEQUENCE [LARGE SCALE GENOMIC DNA]</scope>
    <source>
        <strain evidence="1 2">VD133</strain>
    </source>
</reference>
<name>A0A9W5V4D6_BACCE</name>
<comment type="caution">
    <text evidence="1">The sequence shown here is derived from an EMBL/GenBank/DDBJ whole genome shotgun (WGS) entry which is preliminary data.</text>
</comment>
<dbReference type="Proteomes" id="UP000014018">
    <property type="component" value="Unassembled WGS sequence"/>
</dbReference>